<dbReference type="Gene3D" id="3.30.370.10">
    <property type="entry name" value="Barstar-like"/>
    <property type="match status" value="1"/>
</dbReference>
<feature type="domain" description="Barstar (barnase inhibitor)" evidence="3">
    <location>
        <begin position="33"/>
        <end position="126"/>
    </location>
</feature>
<evidence type="ECO:0000256" key="2">
    <source>
        <dbReference type="SAM" id="MobiDB-lite"/>
    </source>
</evidence>
<comment type="caution">
    <text evidence="4">The sequence shown here is derived from an EMBL/GenBank/DDBJ whole genome shotgun (WGS) entry which is preliminary data.</text>
</comment>
<feature type="region of interest" description="Disordered" evidence="2">
    <location>
        <begin position="1"/>
        <end position="22"/>
    </location>
</feature>
<dbReference type="RefSeq" id="WP_133589706.1">
    <property type="nucleotide sequence ID" value="NZ_SNVV01000004.1"/>
</dbReference>
<dbReference type="AlphaFoldDB" id="A0A4R6E7E0"/>
<dbReference type="EMBL" id="SNVV01000004">
    <property type="protein sequence ID" value="TDN53853.1"/>
    <property type="molecule type" value="Genomic_DNA"/>
</dbReference>
<keyword evidence="5" id="KW-1185">Reference proteome</keyword>
<evidence type="ECO:0000259" key="3">
    <source>
        <dbReference type="Pfam" id="PF01337"/>
    </source>
</evidence>
<dbReference type="Pfam" id="PF01337">
    <property type="entry name" value="Barstar"/>
    <property type="match status" value="1"/>
</dbReference>
<name>A0A4R6E7E0_9RHOO</name>
<dbReference type="SUPFAM" id="SSF52038">
    <property type="entry name" value="Barstar-related"/>
    <property type="match status" value="1"/>
</dbReference>
<organism evidence="4 5">
    <name type="scientific">Azoarcus indigens</name>
    <dbReference type="NCBI Taxonomy" id="29545"/>
    <lineage>
        <taxon>Bacteria</taxon>
        <taxon>Pseudomonadati</taxon>
        <taxon>Pseudomonadota</taxon>
        <taxon>Betaproteobacteria</taxon>
        <taxon>Rhodocyclales</taxon>
        <taxon>Zoogloeaceae</taxon>
        <taxon>Azoarcus</taxon>
    </lineage>
</organism>
<sequence length="131" mass="14145">MTDPILSAAHNGIHPEGDPLPPPAQCRAAGLSAFTVDLEGCVDKPGLLARLAGTLDFPDWFGHNWDALADCLGDLSWLAAEGYLIVLSRSRQLRSADPSSWETLLEILAEAAELWREHGTPFHVFLTAAEA</sequence>
<dbReference type="OrthoDB" id="5295683at2"/>
<evidence type="ECO:0000313" key="4">
    <source>
        <dbReference type="EMBL" id="TDN53853.1"/>
    </source>
</evidence>
<gene>
    <name evidence="4" type="ORF">C7389_104207</name>
</gene>
<dbReference type="InterPro" id="IPR000468">
    <property type="entry name" value="Barstar"/>
</dbReference>
<dbReference type="InterPro" id="IPR035905">
    <property type="entry name" value="Barstar-like_sf"/>
</dbReference>
<comment type="similarity">
    <text evidence="1">Belongs to the barstar family.</text>
</comment>
<accession>A0A4R6E7E0</accession>
<reference evidence="4 5" key="1">
    <citation type="submission" date="2019-03" db="EMBL/GenBank/DDBJ databases">
        <title>Genomic Encyclopedia of Type Strains, Phase IV (KMG-IV): sequencing the most valuable type-strain genomes for metagenomic binning, comparative biology and taxonomic classification.</title>
        <authorList>
            <person name="Goeker M."/>
        </authorList>
    </citation>
    <scope>NUCLEOTIDE SEQUENCE [LARGE SCALE GENOMIC DNA]</scope>
    <source>
        <strain evidence="4 5">DSM 12121</strain>
    </source>
</reference>
<proteinExistence type="inferred from homology"/>
<dbReference type="CDD" id="cd05141">
    <property type="entry name" value="Barstar_evA4336-like"/>
    <property type="match status" value="1"/>
</dbReference>
<evidence type="ECO:0000313" key="5">
    <source>
        <dbReference type="Proteomes" id="UP000295129"/>
    </source>
</evidence>
<evidence type="ECO:0000256" key="1">
    <source>
        <dbReference type="ARBA" id="ARBA00006845"/>
    </source>
</evidence>
<protein>
    <submittedName>
        <fullName evidence="4">RNAse (Barnase) inhibitor barstar</fullName>
    </submittedName>
</protein>
<dbReference type="Proteomes" id="UP000295129">
    <property type="component" value="Unassembled WGS sequence"/>
</dbReference>